<dbReference type="PANTHER" id="PTHR35585:SF3">
    <property type="entry name" value="HEMERYTHRIN-LIKE DOMAIN-CONTAINING PROTEIN"/>
    <property type="match status" value="1"/>
</dbReference>
<dbReference type="Pfam" id="PF01814">
    <property type="entry name" value="Hemerythrin"/>
    <property type="match status" value="1"/>
</dbReference>
<evidence type="ECO:0000259" key="1">
    <source>
        <dbReference type="Pfam" id="PF01814"/>
    </source>
</evidence>
<gene>
    <name evidence="2" type="ORF">AOCH_003668</name>
</gene>
<dbReference type="VEuPathDB" id="FungiDB:P175DRAFT_0495425"/>
<dbReference type="Proteomes" id="UP000034947">
    <property type="component" value="Unassembled WGS sequence"/>
</dbReference>
<protein>
    <recommendedName>
        <fullName evidence="1">Hemerythrin-like domain-containing protein</fullName>
    </recommendedName>
</protein>
<comment type="caution">
    <text evidence="2">The sequence shown here is derived from an EMBL/GenBank/DDBJ whole genome shotgun (WGS) entry which is preliminary data.</text>
</comment>
<dbReference type="OrthoDB" id="9983919at2759"/>
<name>A0A0F8U4D0_9EURO</name>
<feature type="domain" description="Hemerythrin-like" evidence="1">
    <location>
        <begin position="6"/>
        <end position="115"/>
    </location>
</feature>
<accession>A0A0F8U4D0</accession>
<dbReference type="EMBL" id="JYKN01002994">
    <property type="protein sequence ID" value="KKK14468.1"/>
    <property type="molecule type" value="Genomic_DNA"/>
</dbReference>
<reference evidence="2 3" key="1">
    <citation type="submission" date="2015-02" db="EMBL/GenBank/DDBJ databases">
        <title>Draft Genome Sequences of Two Closely-Related Aflatoxigenic Aspergillus Species Obtained from the Cote d'Ivoire.</title>
        <authorList>
            <person name="Moore G.G."/>
            <person name="Beltz S.B."/>
            <person name="Mack B.M."/>
        </authorList>
    </citation>
    <scope>NUCLEOTIDE SEQUENCE [LARGE SCALE GENOMIC DNA]</scope>
    <source>
        <strain evidence="2 3">SRRC1432</strain>
    </source>
</reference>
<evidence type="ECO:0000313" key="3">
    <source>
        <dbReference type="Proteomes" id="UP000034947"/>
    </source>
</evidence>
<dbReference type="Gene3D" id="1.20.120.520">
    <property type="entry name" value="nmb1532 protein domain like"/>
    <property type="match status" value="1"/>
</dbReference>
<dbReference type="PANTHER" id="PTHR35585">
    <property type="entry name" value="HHE DOMAIN PROTEIN (AFU_ORTHOLOGUE AFUA_4G00730)"/>
    <property type="match status" value="1"/>
</dbReference>
<organism evidence="2 3">
    <name type="scientific">Aspergillus ochraceoroseus</name>
    <dbReference type="NCBI Taxonomy" id="138278"/>
    <lineage>
        <taxon>Eukaryota</taxon>
        <taxon>Fungi</taxon>
        <taxon>Dikarya</taxon>
        <taxon>Ascomycota</taxon>
        <taxon>Pezizomycotina</taxon>
        <taxon>Eurotiomycetes</taxon>
        <taxon>Eurotiomycetidae</taxon>
        <taxon>Eurotiales</taxon>
        <taxon>Aspergillaceae</taxon>
        <taxon>Aspergillus</taxon>
        <taxon>Aspergillus subgen. Nidulantes</taxon>
    </lineage>
</organism>
<sequence length="188" mass="21500">MAPRIAESVKQDHREIEACYIRMVNTSDKDEQTRFKNLFTWELARNLVAEEIVVYPALEKHVQGGTTLANKNREQHQKIKEQLKTFQSLGPSDQGFIPTLDALMQDLRQHMREEEINDLGILEEAMSSHDSQNLSKWFNRAKIFLPSRAHPSAPSKPPFETAVGLLTAPVDQVGDLFRKWPHKSQVAV</sequence>
<dbReference type="AlphaFoldDB" id="A0A0F8U4D0"/>
<proteinExistence type="predicted"/>
<dbReference type="InterPro" id="IPR012312">
    <property type="entry name" value="Hemerythrin-like"/>
</dbReference>
<keyword evidence="3" id="KW-1185">Reference proteome</keyword>
<evidence type="ECO:0000313" key="2">
    <source>
        <dbReference type="EMBL" id="KKK14468.1"/>
    </source>
</evidence>